<proteinExistence type="predicted"/>
<evidence type="ECO:0000313" key="3">
    <source>
        <dbReference type="EMBL" id="CAC5419741.1"/>
    </source>
</evidence>
<dbReference type="InterPro" id="IPR013087">
    <property type="entry name" value="Znf_C2H2_type"/>
</dbReference>
<dbReference type="PROSITE" id="PS00028">
    <property type="entry name" value="ZINC_FINGER_C2H2_1"/>
    <property type="match status" value="1"/>
</dbReference>
<sequence length="527" mass="59957">MSSLSPEEENFVRLNLLLTGISPRAVRTLFDYEFAPICLDSTLKKEFNKLKDLQKTRVINQSQWNLLTQDCLVSTEKPDSPDSKNFDVTLMILLLRNLTTISPPHGGYDSLPSSSETTPAADLARIKEYTEYDPSDSDSSIDFAVSSPKKKKTASPTAKVSDITYQCPVCDKTLNTISDFRGHTSKQHGQQLRASDFRVTKGVSATKSSTSTYCESSQVSKDTFSKTFYTALPTSLCNIANDPFVVNPHEIKDLCQQLENNSSAKEYLHQVIYTIFEQSNSNLAQNIDRENLFRKLHKVRSDMSLRQKFLDHFPTCSENVLSIFWQLIFEDIIGEIMSQMTKVQKHNSEKEQSQLSGNDQSILFYIAGYIVYSLRKRFSMYSAYKLGVISNFTIKSDSRNFVTQYSKWYNIQDRGGLQKPCDTLFLLVREMELIVRKTTSTVLSANSLLTEPLMENIMESFMIKYYCNILMANEEGSIVSAVTEDIIRLFLRIRGFAVTRLERNKTSKSTKKSSSSLRQALKDITKN</sequence>
<feature type="domain" description="C2H2-type" evidence="2">
    <location>
        <begin position="167"/>
        <end position="188"/>
    </location>
</feature>
<name>A0A6J8EKY1_MYTCO</name>
<feature type="region of interest" description="Disordered" evidence="1">
    <location>
        <begin position="507"/>
        <end position="527"/>
    </location>
</feature>
<evidence type="ECO:0000256" key="1">
    <source>
        <dbReference type="SAM" id="MobiDB-lite"/>
    </source>
</evidence>
<dbReference type="Pfam" id="PF18738">
    <property type="entry name" value="HEPN_DZIP3"/>
    <property type="match status" value="1"/>
</dbReference>
<gene>
    <name evidence="3" type="ORF">MCOR_52048</name>
</gene>
<protein>
    <recommendedName>
        <fullName evidence="2">C2H2-type domain-containing protein</fullName>
    </recommendedName>
</protein>
<keyword evidence="4" id="KW-1185">Reference proteome</keyword>
<reference evidence="3 4" key="1">
    <citation type="submission" date="2020-06" db="EMBL/GenBank/DDBJ databases">
        <authorList>
            <person name="Li R."/>
            <person name="Bekaert M."/>
        </authorList>
    </citation>
    <scope>NUCLEOTIDE SEQUENCE [LARGE SCALE GENOMIC DNA]</scope>
    <source>
        <strain evidence="4">wild</strain>
    </source>
</reference>
<dbReference type="EMBL" id="CACVKT020009053">
    <property type="protein sequence ID" value="CAC5419741.1"/>
    <property type="molecule type" value="Genomic_DNA"/>
</dbReference>
<organism evidence="3 4">
    <name type="scientific">Mytilus coruscus</name>
    <name type="common">Sea mussel</name>
    <dbReference type="NCBI Taxonomy" id="42192"/>
    <lineage>
        <taxon>Eukaryota</taxon>
        <taxon>Metazoa</taxon>
        <taxon>Spiralia</taxon>
        <taxon>Lophotrochozoa</taxon>
        <taxon>Mollusca</taxon>
        <taxon>Bivalvia</taxon>
        <taxon>Autobranchia</taxon>
        <taxon>Pteriomorphia</taxon>
        <taxon>Mytilida</taxon>
        <taxon>Mytiloidea</taxon>
        <taxon>Mytilidae</taxon>
        <taxon>Mytilinae</taxon>
        <taxon>Mytilus</taxon>
    </lineage>
</organism>
<dbReference type="Proteomes" id="UP000507470">
    <property type="component" value="Unassembled WGS sequence"/>
</dbReference>
<dbReference type="AlphaFoldDB" id="A0A6J8EKY1"/>
<accession>A0A6J8EKY1</accession>
<dbReference type="InterPro" id="IPR041249">
    <property type="entry name" value="HEPN_DZIP3"/>
</dbReference>
<evidence type="ECO:0000313" key="4">
    <source>
        <dbReference type="Proteomes" id="UP000507470"/>
    </source>
</evidence>
<dbReference type="OrthoDB" id="6078521at2759"/>
<evidence type="ECO:0000259" key="2">
    <source>
        <dbReference type="PROSITE" id="PS00028"/>
    </source>
</evidence>